<dbReference type="KEGG" id="mmt:Metme_0560"/>
<dbReference type="Proteomes" id="UP000008888">
    <property type="component" value="Chromosome"/>
</dbReference>
<protein>
    <submittedName>
        <fullName evidence="1">Uncharacterized protein</fullName>
    </submittedName>
</protein>
<gene>
    <name evidence="1" type="ordered locus">Metme_0560</name>
</gene>
<reference key="2">
    <citation type="submission" date="2011-05" db="EMBL/GenBank/DDBJ databases">
        <title>Complete genome sequence of the aerobic marine methanotroph Methylomonas methanica MC09.</title>
        <authorList>
            <person name="Boden R."/>
            <person name="Cunliffe M."/>
            <person name="Scanlan J."/>
            <person name="Moussard H."/>
            <person name="Kits K.D."/>
            <person name="Klotz M."/>
            <person name="Jetten M."/>
            <person name="Vuilleumier S."/>
            <person name="Han J."/>
            <person name="Peters L."/>
            <person name="Mikhailova N."/>
            <person name="Teshima H."/>
            <person name="Tapia R."/>
            <person name="Kyrpides N."/>
            <person name="Ivanova N."/>
            <person name="Pagani I."/>
            <person name="Cheng J.-F."/>
            <person name="Goodwin L."/>
            <person name="Han C."/>
            <person name="Hauser L."/>
            <person name="Land M."/>
            <person name="Lapidus A."/>
            <person name="Lucas S."/>
            <person name="Pitluck S."/>
            <person name="Woyke T."/>
            <person name="Stein L.Y."/>
            <person name="Murrell C."/>
        </authorList>
    </citation>
    <scope>NUCLEOTIDE SEQUENCE</scope>
    <source>
        <strain>MC09</strain>
    </source>
</reference>
<dbReference type="HOGENOM" id="CLU_3357060_0_0_6"/>
<sequence length="36" mass="4095">MRDRPLNNDVALAYGYRKTQVAPGCAPFFALLKRIK</sequence>
<reference evidence="1 2" key="1">
    <citation type="journal article" date="2011" name="J. Bacteriol.">
        <title>Complete Genome Sequence of the Aerobic Marine Methanotroph Methylomonas methanica MC09.</title>
        <authorList>
            <person name="Boden R."/>
            <person name="Cunliffe M."/>
            <person name="Scanlan J."/>
            <person name="Moussard H."/>
            <person name="Kits K.D."/>
            <person name="Klotz M.G."/>
            <person name="Jetten M.S."/>
            <person name="Vuilleumier S."/>
            <person name="Han J."/>
            <person name="Peters L."/>
            <person name="Mikhailova N."/>
            <person name="Teshima H."/>
            <person name="Tapia R."/>
            <person name="Kyrpides N."/>
            <person name="Ivanova N."/>
            <person name="Pagani I."/>
            <person name="Cheng J.F."/>
            <person name="Goodwin L."/>
            <person name="Han C."/>
            <person name="Hauser L."/>
            <person name="Land M.L."/>
            <person name="Lapidus A."/>
            <person name="Lucas S."/>
            <person name="Pitluck S."/>
            <person name="Woyke T."/>
            <person name="Stein L."/>
            <person name="Murrell J.C."/>
        </authorList>
    </citation>
    <scope>NUCLEOTIDE SEQUENCE [LARGE SCALE GENOMIC DNA]</scope>
    <source>
        <strain evidence="1 2">MC09</strain>
    </source>
</reference>
<keyword evidence="2" id="KW-1185">Reference proteome</keyword>
<dbReference type="AlphaFoldDB" id="G0A372"/>
<organism evidence="1 2">
    <name type="scientific">Methylomonas methanica (strain DSM 25384 / MC09)</name>
    <dbReference type="NCBI Taxonomy" id="857087"/>
    <lineage>
        <taxon>Bacteria</taxon>
        <taxon>Pseudomonadati</taxon>
        <taxon>Pseudomonadota</taxon>
        <taxon>Gammaproteobacteria</taxon>
        <taxon>Methylococcales</taxon>
        <taxon>Methylococcaceae</taxon>
        <taxon>Methylomonas</taxon>
    </lineage>
</organism>
<accession>G0A372</accession>
<proteinExistence type="predicted"/>
<evidence type="ECO:0000313" key="1">
    <source>
        <dbReference type="EMBL" id="AEF99004.1"/>
    </source>
</evidence>
<dbReference type="EMBL" id="CP002738">
    <property type="protein sequence ID" value="AEF99004.1"/>
    <property type="molecule type" value="Genomic_DNA"/>
</dbReference>
<reference evidence="2" key="3">
    <citation type="submission" date="2011-05" db="EMBL/GenBank/DDBJ databases">
        <title>Complete sequence of Methylomonas methanica MC09.</title>
        <authorList>
            <consortium name="US DOE Joint Genome Institute"/>
            <person name="Lucas S."/>
            <person name="Han J."/>
            <person name="Lapidus A."/>
            <person name="Cheng J.-F."/>
            <person name="Goodwin L."/>
            <person name="Pitluck S."/>
            <person name="Peters L."/>
            <person name="Mikhailova N."/>
            <person name="Teshima H."/>
            <person name="Han C."/>
            <person name="Tapia R."/>
            <person name="Land M."/>
            <person name="Hauser L."/>
            <person name="Kyrpides N."/>
            <person name="Ivanova N."/>
            <person name="Pagani I."/>
            <person name="Stein L."/>
            <person name="Woyke T."/>
        </authorList>
    </citation>
    <scope>NUCLEOTIDE SEQUENCE [LARGE SCALE GENOMIC DNA]</scope>
    <source>
        <strain evidence="2">MC09</strain>
    </source>
</reference>
<name>G0A372_METMM</name>
<evidence type="ECO:0000313" key="2">
    <source>
        <dbReference type="Proteomes" id="UP000008888"/>
    </source>
</evidence>